<sequence>MSMSTAQARAALQEVMQYAEEGIHYDDDGEFELLTERVPSYFDVRVNIRASIAANGEESLRARMLLARFTEAHDLRVDNNADTSAYSLRKVVGWMCTEGMSDEGDVDMIKQQKGGTYMPTDFKQTVMTQAKKWGMLVEDSKDEMKSEQALAGKDLINYRVRSVDEDVVCGTPLWDEIFMATLHRLSIATFDVDRNRSREERWKLVAREVDVALHAADGHTSAGEEIVRTVSIVRSPINTMSTQEVEEEDVFHDWTMTEQKRERGFEDSSLLIDFEYDIEETRVRNNEKNARAPNYKVEVSGSDVSSDEEGEEYDAYWDMEAGGGQASKRWAHAILRLTRVFSNPHLLLRVVLKEATPEGALQYAALTTIMRSCSNGRRWSRMGKSWFVLVNREAVLATSLTWSLDLSCLLHGAVANGSGSTLHPTLSTGEEILCAHTWLDCAPETMLDSGDTDIGSGQR</sequence>
<dbReference type="AlphaFoldDB" id="A0A388K6H1"/>
<accession>A0A388K6H1</accession>
<dbReference type="Gramene" id="GBG65543">
    <property type="protein sequence ID" value="GBG65543"/>
    <property type="gene ID" value="CBR_g51426"/>
</dbReference>
<reference evidence="1 2" key="1">
    <citation type="journal article" date="2018" name="Cell">
        <title>The Chara Genome: Secondary Complexity and Implications for Plant Terrestrialization.</title>
        <authorList>
            <person name="Nishiyama T."/>
            <person name="Sakayama H."/>
            <person name="Vries J.D."/>
            <person name="Buschmann H."/>
            <person name="Saint-Marcoux D."/>
            <person name="Ullrich K.K."/>
            <person name="Haas F.B."/>
            <person name="Vanderstraeten L."/>
            <person name="Becker D."/>
            <person name="Lang D."/>
            <person name="Vosolsobe S."/>
            <person name="Rombauts S."/>
            <person name="Wilhelmsson P.K.I."/>
            <person name="Janitza P."/>
            <person name="Kern R."/>
            <person name="Heyl A."/>
            <person name="Rumpler F."/>
            <person name="Villalobos L.I.A.C."/>
            <person name="Clay J.M."/>
            <person name="Skokan R."/>
            <person name="Toyoda A."/>
            <person name="Suzuki Y."/>
            <person name="Kagoshima H."/>
            <person name="Schijlen E."/>
            <person name="Tajeshwar N."/>
            <person name="Catarino B."/>
            <person name="Hetherington A.J."/>
            <person name="Saltykova A."/>
            <person name="Bonnot C."/>
            <person name="Breuninger H."/>
            <person name="Symeonidi A."/>
            <person name="Radhakrishnan G.V."/>
            <person name="Van Nieuwerburgh F."/>
            <person name="Deforce D."/>
            <person name="Chang C."/>
            <person name="Karol K.G."/>
            <person name="Hedrich R."/>
            <person name="Ulvskov P."/>
            <person name="Glockner G."/>
            <person name="Delwiche C.F."/>
            <person name="Petrasek J."/>
            <person name="Van de Peer Y."/>
            <person name="Friml J."/>
            <person name="Beilby M."/>
            <person name="Dolan L."/>
            <person name="Kohara Y."/>
            <person name="Sugano S."/>
            <person name="Fujiyama A."/>
            <person name="Delaux P.-M."/>
            <person name="Quint M."/>
            <person name="TheiBen G."/>
            <person name="Hagemann M."/>
            <person name="Harholt J."/>
            <person name="Dunand C."/>
            <person name="Zachgo S."/>
            <person name="Langdale J."/>
            <person name="Maumus F."/>
            <person name="Straeten D.V.D."/>
            <person name="Gould S.B."/>
            <person name="Rensing S.A."/>
        </authorList>
    </citation>
    <scope>NUCLEOTIDE SEQUENCE [LARGE SCALE GENOMIC DNA]</scope>
    <source>
        <strain evidence="1 2">S276</strain>
    </source>
</reference>
<protein>
    <submittedName>
        <fullName evidence="1">Uncharacterized protein</fullName>
    </submittedName>
</protein>
<evidence type="ECO:0000313" key="2">
    <source>
        <dbReference type="Proteomes" id="UP000265515"/>
    </source>
</evidence>
<proteinExistence type="predicted"/>
<comment type="caution">
    <text evidence="1">The sequence shown here is derived from an EMBL/GenBank/DDBJ whole genome shotgun (WGS) entry which is preliminary data.</text>
</comment>
<dbReference type="Proteomes" id="UP000265515">
    <property type="component" value="Unassembled WGS sequence"/>
</dbReference>
<evidence type="ECO:0000313" key="1">
    <source>
        <dbReference type="EMBL" id="GBG65543.1"/>
    </source>
</evidence>
<organism evidence="1 2">
    <name type="scientific">Chara braunii</name>
    <name type="common">Braun's stonewort</name>
    <dbReference type="NCBI Taxonomy" id="69332"/>
    <lineage>
        <taxon>Eukaryota</taxon>
        <taxon>Viridiplantae</taxon>
        <taxon>Streptophyta</taxon>
        <taxon>Charophyceae</taxon>
        <taxon>Charales</taxon>
        <taxon>Characeae</taxon>
        <taxon>Chara</taxon>
    </lineage>
</organism>
<dbReference type="EMBL" id="BFEA01000063">
    <property type="protein sequence ID" value="GBG65543.1"/>
    <property type="molecule type" value="Genomic_DNA"/>
</dbReference>
<name>A0A388K6H1_CHABU</name>
<gene>
    <name evidence="1" type="ORF">CBR_g51426</name>
</gene>
<keyword evidence="2" id="KW-1185">Reference proteome</keyword>